<comment type="function">
    <text evidence="2">Repressor of jasmonate responses.</text>
</comment>
<comment type="subcellular location">
    <subcellularLocation>
        <location evidence="2">Nucleus</location>
    </subcellularLocation>
</comment>
<reference evidence="4" key="1">
    <citation type="submission" date="2012-05" db="EMBL/GenBank/DDBJ databases">
        <authorList>
            <person name="Krishnakumar V."/>
            <person name="Cheung F."/>
            <person name="Xiao Y."/>
            <person name="Chan A."/>
            <person name="Moskal W.A."/>
            <person name="Town C.D."/>
        </authorList>
    </citation>
    <scope>NUCLEOTIDE SEQUENCE</scope>
</reference>
<comment type="domain">
    <text evidence="2">The jas domain is required for interaction with COI1.</text>
</comment>
<dbReference type="EMBL" id="BT135481">
    <property type="protein sequence ID" value="AFK35276.1"/>
    <property type="molecule type" value="mRNA"/>
</dbReference>
<proteinExistence type="evidence at transcript level"/>
<evidence type="ECO:0000259" key="3">
    <source>
        <dbReference type="PROSITE" id="PS51320"/>
    </source>
</evidence>
<dbReference type="Pfam" id="PF09425">
    <property type="entry name" value="Jas_motif"/>
    <property type="match status" value="1"/>
</dbReference>
<comment type="similarity">
    <text evidence="1 2">Belongs to the TIFY/JAZ family.</text>
</comment>
<organism evidence="4">
    <name type="scientific">Lotus japonicus</name>
    <name type="common">Lotus corniculatus var. japonicus</name>
    <dbReference type="NCBI Taxonomy" id="34305"/>
    <lineage>
        <taxon>Eukaryota</taxon>
        <taxon>Viridiplantae</taxon>
        <taxon>Streptophyta</taxon>
        <taxon>Embryophyta</taxon>
        <taxon>Tracheophyta</taxon>
        <taxon>Spermatophyta</taxon>
        <taxon>Magnoliopsida</taxon>
        <taxon>eudicotyledons</taxon>
        <taxon>Gunneridae</taxon>
        <taxon>Pentapetalae</taxon>
        <taxon>rosids</taxon>
        <taxon>fabids</taxon>
        <taxon>Fabales</taxon>
        <taxon>Fabaceae</taxon>
        <taxon>Papilionoideae</taxon>
        <taxon>50 kb inversion clade</taxon>
        <taxon>NPAAA clade</taxon>
        <taxon>Hologalegina</taxon>
        <taxon>robinioid clade</taxon>
        <taxon>Loteae</taxon>
        <taxon>Lotus</taxon>
    </lineage>
</organism>
<dbReference type="OMA" id="NIFSYPM"/>
<dbReference type="PANTHER" id="PTHR33077">
    <property type="entry name" value="PROTEIN TIFY 4A-RELATED-RELATED"/>
    <property type="match status" value="1"/>
</dbReference>
<evidence type="ECO:0000256" key="1">
    <source>
        <dbReference type="ARBA" id="ARBA00008614"/>
    </source>
</evidence>
<dbReference type="InterPro" id="IPR010399">
    <property type="entry name" value="Tify_dom"/>
</dbReference>
<feature type="domain" description="Tify" evidence="3">
    <location>
        <begin position="111"/>
        <end position="146"/>
    </location>
</feature>
<accession>I3S4T4</accession>
<dbReference type="AlphaFoldDB" id="I3S4T4"/>
<gene>
    <name evidence="5" type="primary">JAZ1</name>
</gene>
<name>I3S4T4_LOTJA</name>
<dbReference type="Pfam" id="PF06200">
    <property type="entry name" value="tify"/>
    <property type="match status" value="1"/>
</dbReference>
<reference evidence="5" key="2">
    <citation type="submission" date="2013-10" db="EMBL/GenBank/DDBJ databases">
        <title>Synthesis and analysis of genes.</title>
        <authorList>
            <person name="Zhou M."/>
            <person name="Liu B."/>
            <person name="Wu Y."/>
        </authorList>
    </citation>
    <scope>NUCLEOTIDE SEQUENCE</scope>
</reference>
<dbReference type="PROSITE" id="PS51320">
    <property type="entry name" value="TIFY"/>
    <property type="match status" value="1"/>
</dbReference>
<dbReference type="GO" id="GO:2000022">
    <property type="term" value="P:regulation of jasmonic acid mediated signaling pathway"/>
    <property type="evidence" value="ECO:0007669"/>
    <property type="project" value="UniProtKB-UniRule"/>
</dbReference>
<evidence type="ECO:0000256" key="2">
    <source>
        <dbReference type="RuleBase" id="RU369065"/>
    </source>
</evidence>
<dbReference type="InterPro" id="IPR040390">
    <property type="entry name" value="TIFY/JAZ"/>
</dbReference>
<protein>
    <recommendedName>
        <fullName evidence="2">Protein TIFY</fullName>
    </recommendedName>
    <alternativeName>
        <fullName evidence="2">Jasmonate ZIM domain-containing protein</fullName>
    </alternativeName>
</protein>
<dbReference type="InterPro" id="IPR018467">
    <property type="entry name" value="CCT_CS"/>
</dbReference>
<evidence type="ECO:0000313" key="5">
    <source>
        <dbReference type="EMBL" id="AIQ80965.1"/>
    </source>
</evidence>
<dbReference type="GO" id="GO:0005634">
    <property type="term" value="C:nucleus"/>
    <property type="evidence" value="ECO:0007669"/>
    <property type="project" value="UniProtKB-SubCell"/>
</dbReference>
<dbReference type="OrthoDB" id="1937734at2759"/>
<dbReference type="PANTHER" id="PTHR33077:SF133">
    <property type="entry name" value="PROTEIN TIFY"/>
    <property type="match status" value="1"/>
</dbReference>
<dbReference type="GO" id="GO:0009611">
    <property type="term" value="P:response to wounding"/>
    <property type="evidence" value="ECO:0007669"/>
    <property type="project" value="UniProtKB-UniRule"/>
</dbReference>
<keyword evidence="2" id="KW-1184">Jasmonic acid signaling pathway</keyword>
<dbReference type="GO" id="GO:0031347">
    <property type="term" value="P:regulation of defense response"/>
    <property type="evidence" value="ECO:0007669"/>
    <property type="project" value="UniProtKB-UniRule"/>
</dbReference>
<keyword evidence="2" id="KW-0539">Nucleus</keyword>
<dbReference type="SMART" id="SM00979">
    <property type="entry name" value="TIFY"/>
    <property type="match status" value="1"/>
</dbReference>
<dbReference type="EMBL" id="KF765506">
    <property type="protein sequence ID" value="AIQ80965.1"/>
    <property type="molecule type" value="Genomic_DNA"/>
</dbReference>
<sequence>MSSSSEFSEFSGNKAAAKSPEKTTFSQTCSLLSQYIKEKGSFGDLTLGMTCNNTEQTGAPETSCQSATTMNLFPAKESNMTPKNLTPMNLLSPQEIPTLINNSSAIKSVSKGAKASQLTIFYAGQVIVLDDFPADKASELMSLATKSTSQSQNNSVQENQPSFAPSLIRTSADSSAPVIPGVNIIPCTGTNSIPEHAQVSSRPIVCDLPIARKASLHRFLEKRKDRIAAKAPYEVTNLMGHANKPAESMSWLGFGTR</sequence>
<evidence type="ECO:0000313" key="4">
    <source>
        <dbReference type="EMBL" id="AFK35276.1"/>
    </source>
</evidence>